<dbReference type="GO" id="GO:0004252">
    <property type="term" value="F:serine-type endopeptidase activity"/>
    <property type="evidence" value="ECO:0007669"/>
    <property type="project" value="InterPro"/>
</dbReference>
<evidence type="ECO:0000256" key="2">
    <source>
        <dbReference type="SAM" id="SignalP"/>
    </source>
</evidence>
<evidence type="ECO:0000313" key="4">
    <source>
        <dbReference type="Proteomes" id="UP000254869"/>
    </source>
</evidence>
<dbReference type="InterPro" id="IPR033116">
    <property type="entry name" value="TRYPSIN_SER"/>
</dbReference>
<comment type="caution">
    <text evidence="3">The sequence shown here is derived from an EMBL/GenBank/DDBJ whole genome shotgun (WGS) entry which is preliminary data.</text>
</comment>
<reference evidence="3 4" key="1">
    <citation type="submission" date="2018-07" db="EMBL/GenBank/DDBJ databases">
        <title>Genomic Encyclopedia of Type Strains, Phase IV (KMG-IV): sequencing the most valuable type-strain genomes for metagenomic binning, comparative biology and taxonomic classification.</title>
        <authorList>
            <person name="Goeker M."/>
        </authorList>
    </citation>
    <scope>NUCLEOTIDE SEQUENCE [LARGE SCALE GENOMIC DNA]</scope>
    <source>
        <strain evidence="3 4">DSM 44290</strain>
    </source>
</reference>
<dbReference type="InterPro" id="IPR043504">
    <property type="entry name" value="Peptidase_S1_PA_chymotrypsin"/>
</dbReference>
<feature type="signal peptide" evidence="2">
    <location>
        <begin position="1"/>
        <end position="30"/>
    </location>
</feature>
<dbReference type="InterPro" id="IPR009003">
    <property type="entry name" value="Peptidase_S1_PA"/>
</dbReference>
<protein>
    <recommendedName>
        <fullName evidence="5">Trypsin</fullName>
    </recommendedName>
</protein>
<dbReference type="PROSITE" id="PS00134">
    <property type="entry name" value="TRYPSIN_HIS"/>
    <property type="match status" value="1"/>
</dbReference>
<dbReference type="Proteomes" id="UP000254869">
    <property type="component" value="Unassembled WGS sequence"/>
</dbReference>
<name>A0A370I3T3_9NOCA</name>
<dbReference type="InterPro" id="IPR018114">
    <property type="entry name" value="TRYPSIN_HIS"/>
</dbReference>
<dbReference type="GO" id="GO:0006508">
    <property type="term" value="P:proteolysis"/>
    <property type="evidence" value="ECO:0007669"/>
    <property type="project" value="InterPro"/>
</dbReference>
<dbReference type="RefSeq" id="WP_067995699.1">
    <property type="nucleotide sequence ID" value="NZ_QQBC01000006.1"/>
</dbReference>
<dbReference type="CDD" id="cd21112">
    <property type="entry name" value="alphaLP-like"/>
    <property type="match status" value="1"/>
</dbReference>
<dbReference type="InterPro" id="IPR035070">
    <property type="entry name" value="Streptogrisin_prodomain"/>
</dbReference>
<evidence type="ECO:0008006" key="5">
    <source>
        <dbReference type="Google" id="ProtNLM"/>
    </source>
</evidence>
<evidence type="ECO:0000256" key="1">
    <source>
        <dbReference type="SAM" id="MobiDB-lite"/>
    </source>
</evidence>
<dbReference type="EMBL" id="QQBC01000006">
    <property type="protein sequence ID" value="RDI65386.1"/>
    <property type="molecule type" value="Genomic_DNA"/>
</dbReference>
<sequence>MEFGFRARRVALGCCVAVTMIGTLAAPAPAAPQSPDLPTDLVEALQRDLKISAQQYLARIRTSERLADFASTARIAHPNVFAGVRMDGDRGVVALADGVSSDAARKAAQQAGFAVETVGDSLATLRGRRTAFEQWLARQPRSVAESVVGYGIDVTHNSLTVRVAQGTQLPSEAGRLRSITAQIPVAQPYSGPIVDKEPMTGAGTDAVIGGQPYAFDFLGRTGKCSFGFNGTDAAGHAVNITAGHCNPNNLLPKADKSTQPRHIFETGFDAHDKRRGDDLGYFEASNLGPHDFSVIRIGDAAAARFRNNQITTRRITVPGPMSAGSAAGLHLPTSSSEGSAGTPPAGPDIGIDGTADPVVGGIVCKAGMRTGYTCGQVIDVDLELNVKMKPEDKDSTRLEHMFAANVCGQHGDSGGPIFAGSKAVGITSAVAMDPTSPSDGCGLIPLLIGQPINPVLQANPGLTVRTN</sequence>
<feature type="chain" id="PRO_5016588539" description="Trypsin" evidence="2">
    <location>
        <begin position="31"/>
        <end position="467"/>
    </location>
</feature>
<dbReference type="Gene3D" id="3.30.300.50">
    <property type="match status" value="1"/>
</dbReference>
<keyword evidence="4" id="KW-1185">Reference proteome</keyword>
<feature type="region of interest" description="Disordered" evidence="1">
    <location>
        <begin position="316"/>
        <end position="352"/>
    </location>
</feature>
<dbReference type="SUPFAM" id="SSF50494">
    <property type="entry name" value="Trypsin-like serine proteases"/>
    <property type="match status" value="1"/>
</dbReference>
<organism evidence="3 4">
    <name type="scientific">Nocardia pseudobrasiliensis</name>
    <dbReference type="NCBI Taxonomy" id="45979"/>
    <lineage>
        <taxon>Bacteria</taxon>
        <taxon>Bacillati</taxon>
        <taxon>Actinomycetota</taxon>
        <taxon>Actinomycetes</taxon>
        <taxon>Mycobacteriales</taxon>
        <taxon>Nocardiaceae</taxon>
        <taxon>Nocardia</taxon>
    </lineage>
</organism>
<keyword evidence="2" id="KW-0732">Signal</keyword>
<dbReference type="STRING" id="1210086.GCA_001613105_02184"/>
<gene>
    <name evidence="3" type="ORF">DFR76_106256</name>
</gene>
<accession>A0A370I3T3</accession>
<dbReference type="AlphaFoldDB" id="A0A370I3T3"/>
<dbReference type="PROSITE" id="PS00135">
    <property type="entry name" value="TRYPSIN_SER"/>
    <property type="match status" value="1"/>
</dbReference>
<evidence type="ECO:0000313" key="3">
    <source>
        <dbReference type="EMBL" id="RDI65386.1"/>
    </source>
</evidence>
<dbReference type="Gene3D" id="2.40.10.10">
    <property type="entry name" value="Trypsin-like serine proteases"/>
    <property type="match status" value="2"/>
</dbReference>
<proteinExistence type="predicted"/>